<evidence type="ECO:0000256" key="1">
    <source>
        <dbReference type="ARBA" id="ARBA00004496"/>
    </source>
</evidence>
<dbReference type="eggNOG" id="KOG4049">
    <property type="taxonomic scope" value="Eukaryota"/>
</dbReference>
<dbReference type="FunCoup" id="H3AMM2">
    <property type="interactions" value="2082"/>
</dbReference>
<dbReference type="Proteomes" id="UP000008672">
    <property type="component" value="Unassembled WGS sequence"/>
</dbReference>
<proteinExistence type="inferred from homology"/>
<dbReference type="AlphaFoldDB" id="H3AMM2"/>
<keyword evidence="3" id="KW-0963">Cytoplasm</keyword>
<dbReference type="InterPro" id="IPR019376">
    <property type="entry name" value="Myeloid_leukemia_factor"/>
</dbReference>
<sequence length="186" mass="20766">VFNAPLNGESEGPSATRDPFAAHRQHMHSMFSGFSFDPFLSITDGHTPAGRAPARRQQPATAANPFNMLGLSGGFMDMFGMMNSMMENMDQMSSNPCQTFSSSTVISYSNMGGSTPKVYQETSQTRNAPGGIRETRRTMRDSESGIERMSIGHHIRDRAHIMERARNHRTGDREERQDFINLDESK</sequence>
<evidence type="ECO:0000313" key="7">
    <source>
        <dbReference type="Proteomes" id="UP000008672"/>
    </source>
</evidence>
<comment type="similarity">
    <text evidence="2">Belongs to the MLF family.</text>
</comment>
<dbReference type="PANTHER" id="PTHR13105">
    <property type="entry name" value="MYELOID LEUKEMIA FACTOR"/>
    <property type="match status" value="1"/>
</dbReference>
<organism evidence="6 7">
    <name type="scientific">Latimeria chalumnae</name>
    <name type="common">Coelacanth</name>
    <dbReference type="NCBI Taxonomy" id="7897"/>
    <lineage>
        <taxon>Eukaryota</taxon>
        <taxon>Metazoa</taxon>
        <taxon>Chordata</taxon>
        <taxon>Craniata</taxon>
        <taxon>Vertebrata</taxon>
        <taxon>Euteleostomi</taxon>
        <taxon>Coelacanthiformes</taxon>
        <taxon>Coelacanthidae</taxon>
        <taxon>Latimeria</taxon>
    </lineage>
</organism>
<dbReference type="GO" id="GO:0005737">
    <property type="term" value="C:cytoplasm"/>
    <property type="evidence" value="ECO:0007669"/>
    <property type="project" value="UniProtKB-SubCell"/>
</dbReference>
<evidence type="ECO:0000256" key="4">
    <source>
        <dbReference type="ARBA" id="ARBA00022553"/>
    </source>
</evidence>
<comment type="subcellular location">
    <subcellularLocation>
        <location evidence="1">Cytoplasm</location>
    </subcellularLocation>
</comment>
<reference evidence="7" key="1">
    <citation type="submission" date="2011-08" db="EMBL/GenBank/DDBJ databases">
        <title>The draft genome of Latimeria chalumnae.</title>
        <authorList>
            <person name="Di Palma F."/>
            <person name="Alfoldi J."/>
            <person name="Johnson J."/>
            <person name="Berlin A."/>
            <person name="Gnerre S."/>
            <person name="Jaffe D."/>
            <person name="MacCallum I."/>
            <person name="Young S."/>
            <person name="Walker B.J."/>
            <person name="Lander E."/>
            <person name="Lindblad-Toh K."/>
        </authorList>
    </citation>
    <scope>NUCLEOTIDE SEQUENCE [LARGE SCALE GENOMIC DNA]</scope>
    <source>
        <strain evidence="7">Wild caught</strain>
    </source>
</reference>
<dbReference type="OMA" id="FDNEWRR"/>
<dbReference type="Bgee" id="ENSLACG00000009586">
    <property type="expression patterns" value="Expressed in muscle tissue and 6 other cell types or tissues"/>
</dbReference>
<dbReference type="EMBL" id="AFYH01172310">
    <property type="status" value="NOT_ANNOTATED_CDS"/>
    <property type="molecule type" value="Genomic_DNA"/>
</dbReference>
<feature type="region of interest" description="Disordered" evidence="5">
    <location>
        <begin position="164"/>
        <end position="186"/>
    </location>
</feature>
<name>H3AMM2_LATCH</name>
<reference evidence="6" key="3">
    <citation type="submission" date="2025-09" db="UniProtKB">
        <authorList>
            <consortium name="Ensembl"/>
        </authorList>
    </citation>
    <scope>IDENTIFICATION</scope>
</reference>
<dbReference type="STRING" id="7897.ENSLACP00000010893"/>
<evidence type="ECO:0000256" key="2">
    <source>
        <dbReference type="ARBA" id="ARBA00008332"/>
    </source>
</evidence>
<reference evidence="6" key="2">
    <citation type="submission" date="2025-08" db="UniProtKB">
        <authorList>
            <consortium name="Ensembl"/>
        </authorList>
    </citation>
    <scope>IDENTIFICATION</scope>
</reference>
<dbReference type="GeneTree" id="ENSGT00390000005023"/>
<evidence type="ECO:0000256" key="5">
    <source>
        <dbReference type="SAM" id="MobiDB-lite"/>
    </source>
</evidence>
<dbReference type="Ensembl" id="ENSLACT00000010973.1">
    <property type="protein sequence ID" value="ENSLACP00000010893.1"/>
    <property type="gene ID" value="ENSLACG00000009586.1"/>
</dbReference>
<feature type="region of interest" description="Disordered" evidence="5">
    <location>
        <begin position="45"/>
        <end position="65"/>
    </location>
</feature>
<dbReference type="InParanoid" id="H3AMM2"/>
<accession>H3AMM2</accession>
<evidence type="ECO:0000313" key="6">
    <source>
        <dbReference type="Ensembl" id="ENSLACP00000010893.1"/>
    </source>
</evidence>
<dbReference type="HOGENOM" id="CLU_063313_0_1_1"/>
<keyword evidence="4" id="KW-0597">Phosphoprotein</keyword>
<evidence type="ECO:0000256" key="3">
    <source>
        <dbReference type="ARBA" id="ARBA00022490"/>
    </source>
</evidence>
<protein>
    <submittedName>
        <fullName evidence="6">Myeloid leukemia factor 2</fullName>
    </submittedName>
</protein>
<feature type="compositionally biased region" description="Low complexity" evidence="5">
    <location>
        <begin position="47"/>
        <end position="65"/>
    </location>
</feature>
<dbReference type="Pfam" id="PF10248">
    <property type="entry name" value="Mlf1IP"/>
    <property type="match status" value="1"/>
</dbReference>
<gene>
    <name evidence="6" type="primary">MLF2</name>
</gene>
<keyword evidence="7" id="KW-1185">Reference proteome</keyword>
<dbReference type="EMBL" id="AFYH01172309">
    <property type="status" value="NOT_ANNOTATED_CDS"/>
    <property type="molecule type" value="Genomic_DNA"/>
</dbReference>